<organism evidence="2 3">
    <name type="scientific">Etheostoma spectabile</name>
    <name type="common">orangethroat darter</name>
    <dbReference type="NCBI Taxonomy" id="54343"/>
    <lineage>
        <taxon>Eukaryota</taxon>
        <taxon>Metazoa</taxon>
        <taxon>Chordata</taxon>
        <taxon>Craniata</taxon>
        <taxon>Vertebrata</taxon>
        <taxon>Euteleostomi</taxon>
        <taxon>Actinopterygii</taxon>
        <taxon>Neopterygii</taxon>
        <taxon>Teleostei</taxon>
        <taxon>Neoteleostei</taxon>
        <taxon>Acanthomorphata</taxon>
        <taxon>Eupercaria</taxon>
        <taxon>Perciformes</taxon>
        <taxon>Percoidei</taxon>
        <taxon>Percidae</taxon>
        <taxon>Etheostomatinae</taxon>
        <taxon>Etheostoma</taxon>
    </lineage>
</organism>
<sequence>MRRVKCSDGLCPQPTTTTTTSIYTHKHNTAHHHTAHPLPSSPSSPHPSSQPGPPPSLLSHRHKADTNVTLWKIITNKRTADCKQLAPLSGLSLVISLNPGRGQDHRAGGGGVWTMMRRAIPCEEGGIKVEEGRSDSNTPSPTLLPTFASSTMPHRPVCHPSIIMRSESNLHAPLRPTASQPRDQLQALMKRQSGKEMDIRRCIGWL</sequence>
<protein>
    <submittedName>
        <fullName evidence="2">Uncharacterized protein</fullName>
    </submittedName>
</protein>
<evidence type="ECO:0000256" key="1">
    <source>
        <dbReference type="SAM" id="MobiDB-lite"/>
    </source>
</evidence>
<dbReference type="Proteomes" id="UP000327493">
    <property type="component" value="Chromosome 9"/>
</dbReference>
<gene>
    <name evidence="2" type="ORF">FQN60_012967</name>
</gene>
<keyword evidence="3" id="KW-1185">Reference proteome</keyword>
<proteinExistence type="predicted"/>
<dbReference type="AlphaFoldDB" id="A0A5J5D4H8"/>
<comment type="caution">
    <text evidence="2">The sequence shown here is derived from an EMBL/GenBank/DDBJ whole genome shotgun (WGS) entry which is preliminary data.</text>
</comment>
<evidence type="ECO:0000313" key="3">
    <source>
        <dbReference type="Proteomes" id="UP000327493"/>
    </source>
</evidence>
<reference evidence="2 3" key="1">
    <citation type="submission" date="2019-08" db="EMBL/GenBank/DDBJ databases">
        <title>A chromosome-level genome assembly, high-density linkage maps, and genome scans reveal the genomic architecture of hybrid incompatibilities underlying speciation via character displacement in darters (Percidae: Etheostominae).</title>
        <authorList>
            <person name="Moran R.L."/>
            <person name="Catchen J.M."/>
            <person name="Fuller R.C."/>
        </authorList>
    </citation>
    <scope>NUCLEOTIDE SEQUENCE [LARGE SCALE GENOMIC DNA]</scope>
    <source>
        <strain evidence="2">EspeVRDwgs_2016</strain>
        <tissue evidence="2">Muscle</tissue>
    </source>
</reference>
<feature type="non-terminal residue" evidence="2">
    <location>
        <position position="206"/>
    </location>
</feature>
<feature type="region of interest" description="Disordered" evidence="1">
    <location>
        <begin position="28"/>
        <end position="61"/>
    </location>
</feature>
<feature type="compositionally biased region" description="Pro residues" evidence="1">
    <location>
        <begin position="39"/>
        <end position="56"/>
    </location>
</feature>
<name>A0A5J5D4H8_9PERO</name>
<dbReference type="EMBL" id="VOFY01000009">
    <property type="protein sequence ID" value="KAA8589602.1"/>
    <property type="molecule type" value="Genomic_DNA"/>
</dbReference>
<accession>A0A5J5D4H8</accession>
<evidence type="ECO:0000313" key="2">
    <source>
        <dbReference type="EMBL" id="KAA8589602.1"/>
    </source>
</evidence>